<dbReference type="EMBL" id="AP026866">
    <property type="protein sequence ID" value="BDS07418.1"/>
    <property type="molecule type" value="Genomic_DNA"/>
</dbReference>
<accession>A0AAT9FN68</accession>
<keyword evidence="1" id="KW-1133">Transmembrane helix</keyword>
<protein>
    <submittedName>
        <fullName evidence="2">Uncharacterized protein</fullName>
    </submittedName>
</protein>
<dbReference type="KEGG" id="osu:NT6N_24580"/>
<dbReference type="AlphaFoldDB" id="A0AAT9FN68"/>
<feature type="transmembrane region" description="Helical" evidence="1">
    <location>
        <begin position="144"/>
        <end position="171"/>
    </location>
</feature>
<keyword evidence="1" id="KW-0472">Membrane</keyword>
<keyword evidence="1" id="KW-0812">Transmembrane</keyword>
<feature type="transmembrane region" description="Helical" evidence="1">
    <location>
        <begin position="100"/>
        <end position="124"/>
    </location>
</feature>
<organism evidence="2">
    <name type="scientific">Oceaniferula spumae</name>
    <dbReference type="NCBI Taxonomy" id="2979115"/>
    <lineage>
        <taxon>Bacteria</taxon>
        <taxon>Pseudomonadati</taxon>
        <taxon>Verrucomicrobiota</taxon>
        <taxon>Verrucomicrobiia</taxon>
        <taxon>Verrucomicrobiales</taxon>
        <taxon>Verrucomicrobiaceae</taxon>
        <taxon>Oceaniferula</taxon>
    </lineage>
</organism>
<sequence>MKIPVIQHQLLNEKRSVTYSILFKVWLLVAVYAVLHDQYIVRIAPEHFTIYHDPLLGIEHPATLAAVYAFGASFSPGLLLGFSCAVFARGGSLPKLSVKCILIGVIAVIILTELSAAFSGFIVYKSGSVIYPESWYPSHSLRMMVTQTIQVTCYIAAAVLSVILLVTLLAIRYKNKPNKAVLTTVNRS</sequence>
<evidence type="ECO:0000313" key="2">
    <source>
        <dbReference type="EMBL" id="BDS07418.1"/>
    </source>
</evidence>
<feature type="transmembrane region" description="Helical" evidence="1">
    <location>
        <begin position="61"/>
        <end position="88"/>
    </location>
</feature>
<feature type="transmembrane region" description="Helical" evidence="1">
    <location>
        <begin position="21"/>
        <end position="41"/>
    </location>
</feature>
<evidence type="ECO:0000256" key="1">
    <source>
        <dbReference type="SAM" id="Phobius"/>
    </source>
</evidence>
<gene>
    <name evidence="2" type="ORF">NT6N_24580</name>
</gene>
<name>A0AAT9FN68_9BACT</name>
<reference evidence="2" key="1">
    <citation type="submission" date="2024-07" db="EMBL/GenBank/DDBJ databases">
        <title>Complete genome sequence of Verrucomicrobiaceae bacterium NT6N.</title>
        <authorList>
            <person name="Huang C."/>
            <person name="Takami H."/>
            <person name="Hamasaki K."/>
        </authorList>
    </citation>
    <scope>NUCLEOTIDE SEQUENCE</scope>
    <source>
        <strain evidence="2">NT6N</strain>
    </source>
</reference>
<proteinExistence type="predicted"/>